<dbReference type="EMBL" id="KZ303845">
    <property type="protein sequence ID" value="PHZ14618.1"/>
    <property type="molecule type" value="Genomic_DNA"/>
</dbReference>
<protein>
    <submittedName>
        <fullName evidence="1">Uncharacterized protein</fullName>
    </submittedName>
</protein>
<sequence length="169" mass="19044">MIGLHSFHLSFIHSLIYIMNHQENSSQRQPSSAEELDLLAPESTFESINRSETENEWVDIIQAGDEISTELRTIGDDDLQEPDWGYEEDQQRVDTIVNTISDSITHDSNNDQSKDMCLGSTIQQSLPGAFHSAEDNLCIIMFHKNTKSKVEYSSLDVVIFLLAAIINAL</sequence>
<dbReference type="AlphaFoldDB" id="A0A2G4T0S9"/>
<reference evidence="1 2" key="1">
    <citation type="journal article" date="2016" name="Proc. Natl. Acad. Sci. U.S.A.">
        <title>Lipid metabolic changes in an early divergent fungus govern the establishment of a mutualistic symbiosis with endobacteria.</title>
        <authorList>
            <person name="Lastovetsky O.A."/>
            <person name="Gaspar M.L."/>
            <person name="Mondo S.J."/>
            <person name="LaButti K.M."/>
            <person name="Sandor L."/>
            <person name="Grigoriev I.V."/>
            <person name="Henry S.A."/>
            <person name="Pawlowska T.E."/>
        </authorList>
    </citation>
    <scope>NUCLEOTIDE SEQUENCE [LARGE SCALE GENOMIC DNA]</scope>
    <source>
        <strain evidence="1 2">ATCC 52813</strain>
    </source>
</reference>
<name>A0A2G4T0S9_RHIZD</name>
<dbReference type="GeneID" id="35436144"/>
<accession>A0A2G4T0S9</accession>
<evidence type="ECO:0000313" key="1">
    <source>
        <dbReference type="EMBL" id="PHZ14618.1"/>
    </source>
</evidence>
<dbReference type="Proteomes" id="UP000242254">
    <property type="component" value="Unassembled WGS sequence"/>
</dbReference>
<organism evidence="1 2">
    <name type="scientific">Rhizopus microsporus ATCC 52813</name>
    <dbReference type="NCBI Taxonomy" id="1340429"/>
    <lineage>
        <taxon>Eukaryota</taxon>
        <taxon>Fungi</taxon>
        <taxon>Fungi incertae sedis</taxon>
        <taxon>Mucoromycota</taxon>
        <taxon>Mucoromycotina</taxon>
        <taxon>Mucoromycetes</taxon>
        <taxon>Mucorales</taxon>
        <taxon>Mucorineae</taxon>
        <taxon>Rhizopodaceae</taxon>
        <taxon>Rhizopus</taxon>
    </lineage>
</organism>
<proteinExistence type="predicted"/>
<evidence type="ECO:0000313" key="2">
    <source>
        <dbReference type="Proteomes" id="UP000242254"/>
    </source>
</evidence>
<gene>
    <name evidence="1" type="ORF">RHIMIDRAFT_103675</name>
</gene>
<keyword evidence="2" id="KW-1185">Reference proteome</keyword>
<dbReference type="RefSeq" id="XP_023468326.1">
    <property type="nucleotide sequence ID" value="XM_023605154.1"/>
</dbReference>